<dbReference type="GO" id="GO:0030246">
    <property type="term" value="F:carbohydrate binding"/>
    <property type="evidence" value="ECO:0007669"/>
    <property type="project" value="UniProtKB-UniRule"/>
</dbReference>
<gene>
    <name evidence="4" type="ORF">TELCIR_04550</name>
</gene>
<name>A0A2G9UTC0_TELCI</name>
<keyword evidence="1 2" id="KW-0430">Lectin</keyword>
<organism evidence="4 5">
    <name type="scientific">Teladorsagia circumcincta</name>
    <name type="common">Brown stomach worm</name>
    <name type="synonym">Ostertagia circumcincta</name>
    <dbReference type="NCBI Taxonomy" id="45464"/>
    <lineage>
        <taxon>Eukaryota</taxon>
        <taxon>Metazoa</taxon>
        <taxon>Ecdysozoa</taxon>
        <taxon>Nematoda</taxon>
        <taxon>Chromadorea</taxon>
        <taxon>Rhabditida</taxon>
        <taxon>Rhabditina</taxon>
        <taxon>Rhabditomorpha</taxon>
        <taxon>Strongyloidea</taxon>
        <taxon>Trichostrongylidae</taxon>
        <taxon>Teladorsagia</taxon>
    </lineage>
</organism>
<protein>
    <recommendedName>
        <fullName evidence="2">Galectin</fullName>
    </recommendedName>
</protein>
<dbReference type="OrthoDB" id="6251307at2759"/>
<proteinExistence type="predicted"/>
<keyword evidence="5" id="KW-1185">Reference proteome</keyword>
<evidence type="ECO:0000313" key="5">
    <source>
        <dbReference type="Proteomes" id="UP000230423"/>
    </source>
</evidence>
<evidence type="ECO:0000313" key="4">
    <source>
        <dbReference type="EMBL" id="PIO73477.1"/>
    </source>
</evidence>
<evidence type="ECO:0000259" key="3">
    <source>
        <dbReference type="PROSITE" id="PS51304"/>
    </source>
</evidence>
<dbReference type="SMART" id="SM00276">
    <property type="entry name" value="GLECT"/>
    <property type="match status" value="1"/>
</dbReference>
<dbReference type="InterPro" id="IPR001079">
    <property type="entry name" value="Galectin_CRD"/>
</dbReference>
<evidence type="ECO:0000256" key="1">
    <source>
        <dbReference type="ARBA" id="ARBA00022734"/>
    </source>
</evidence>
<feature type="domain" description="Galectin" evidence="3">
    <location>
        <begin position="22"/>
        <end position="109"/>
    </location>
</feature>
<dbReference type="InterPro" id="IPR013320">
    <property type="entry name" value="ConA-like_dom_sf"/>
</dbReference>
<dbReference type="Pfam" id="PF00337">
    <property type="entry name" value="Gal-bind_lectin"/>
    <property type="match status" value="1"/>
</dbReference>
<evidence type="ECO:0000256" key="2">
    <source>
        <dbReference type="RuleBase" id="RU102079"/>
    </source>
</evidence>
<dbReference type="AlphaFoldDB" id="A0A2G9UTC0"/>
<dbReference type="InterPro" id="IPR044156">
    <property type="entry name" value="Galectin-like"/>
</dbReference>
<sequence>MFTIRSLSFQSHVNDASIPVPYTSKLGQPLIPGQTIDVHGAINSDATRAEVNLLHGASQIDPGEAVLHISLRFDEDNIVMNTYMGGAWGNEERESMPFKKGEAFDLRVR</sequence>
<accession>A0A2G9UTC0</accession>
<dbReference type="Proteomes" id="UP000230423">
    <property type="component" value="Unassembled WGS sequence"/>
</dbReference>
<reference evidence="4 5" key="1">
    <citation type="submission" date="2015-09" db="EMBL/GenBank/DDBJ databases">
        <title>Draft genome of the parasitic nematode Teladorsagia circumcincta isolate WARC Sus (inbred).</title>
        <authorList>
            <person name="Mitreva M."/>
        </authorList>
    </citation>
    <scope>NUCLEOTIDE SEQUENCE [LARGE SCALE GENOMIC DNA]</scope>
    <source>
        <strain evidence="4 5">S</strain>
    </source>
</reference>
<dbReference type="PROSITE" id="PS51304">
    <property type="entry name" value="GALECTIN"/>
    <property type="match status" value="1"/>
</dbReference>
<dbReference type="CDD" id="cd00070">
    <property type="entry name" value="GLECT"/>
    <property type="match status" value="1"/>
</dbReference>
<dbReference type="GO" id="GO:0016936">
    <property type="term" value="F:galactoside binding"/>
    <property type="evidence" value="ECO:0007669"/>
    <property type="project" value="TreeGrafter"/>
</dbReference>
<dbReference type="EMBL" id="KZ345450">
    <property type="protein sequence ID" value="PIO73477.1"/>
    <property type="molecule type" value="Genomic_DNA"/>
</dbReference>
<dbReference type="PANTHER" id="PTHR11346:SF174">
    <property type="entry name" value="GALAPTIN LEC-8-RELATED"/>
    <property type="match status" value="1"/>
</dbReference>
<dbReference type="SMART" id="SM00908">
    <property type="entry name" value="Gal-bind_lectin"/>
    <property type="match status" value="1"/>
</dbReference>
<dbReference type="SUPFAM" id="SSF49899">
    <property type="entry name" value="Concanavalin A-like lectins/glucanases"/>
    <property type="match status" value="1"/>
</dbReference>
<dbReference type="PANTHER" id="PTHR11346">
    <property type="entry name" value="GALECTIN"/>
    <property type="match status" value="1"/>
</dbReference>
<dbReference type="Gene3D" id="2.60.120.200">
    <property type="match status" value="1"/>
</dbReference>